<dbReference type="Gene3D" id="2.100.10.30">
    <property type="entry name" value="Jacalin-like lectin domain"/>
    <property type="match status" value="1"/>
</dbReference>
<comment type="similarity">
    <text evidence="1">Belongs to the jacalin lectin family.</text>
</comment>
<evidence type="ECO:0000313" key="5">
    <source>
        <dbReference type="EMBL" id="MPA63537.1"/>
    </source>
</evidence>
<dbReference type="Pfam" id="PF02854">
    <property type="entry name" value="MIF4G"/>
    <property type="match status" value="1"/>
</dbReference>
<dbReference type="GO" id="GO:0003743">
    <property type="term" value="F:translation initiation factor activity"/>
    <property type="evidence" value="ECO:0007669"/>
    <property type="project" value="UniProtKB-KW"/>
</dbReference>
<evidence type="ECO:0000256" key="1">
    <source>
        <dbReference type="ARBA" id="ARBA00006568"/>
    </source>
</evidence>
<dbReference type="GO" id="GO:0003729">
    <property type="term" value="F:mRNA binding"/>
    <property type="evidence" value="ECO:0007669"/>
    <property type="project" value="TreeGrafter"/>
</dbReference>
<dbReference type="InterPro" id="IPR033734">
    <property type="entry name" value="Jacalin-like_lectin_dom_plant"/>
</dbReference>
<reference evidence="5" key="1">
    <citation type="submission" date="2019-08" db="EMBL/GenBank/DDBJ databases">
        <title>Reference gene set and small RNA set construction with multiple tissues from Davidia involucrata Baill.</title>
        <authorList>
            <person name="Yang H."/>
            <person name="Zhou C."/>
            <person name="Li G."/>
            <person name="Wang J."/>
            <person name="Gao P."/>
            <person name="Wang M."/>
            <person name="Wang R."/>
            <person name="Zhao Y."/>
        </authorList>
    </citation>
    <scope>NUCLEOTIDE SEQUENCE</scope>
    <source>
        <tissue evidence="5">Mixed with DoveR01_LX</tissue>
    </source>
</reference>
<dbReference type="InterPro" id="IPR001229">
    <property type="entry name" value="Jacalin-like_lectin_dom"/>
</dbReference>
<sequence>MGEPIHLEGCISVGPWGGPSGNEWHYYKANGDIRKIIIVHGEAVDSILFKSDNGDGSMEYSNKFGGQGGNRTDKVDIDSPLEYLTGISGTYGSFDPLGPVIIKSLQIQTNLTKYGPFGSESGTFFSFPMEGGVIVGFHGRASQFLEAIGVYVKPISSICAPSSTQENVQVADVPENLLKIRQEIEAKFVGEDRSWGHGDDNQPQSQSHYFEPDNRGWHGQFAQLHAFKEEKSWKAGQDNKEFSGSFRSRLRQVNFHQDQLNFQFGSAKISSNDQEVGPAPALMKAKVPWVSRRRNLLEKECVLTRVKGILNKLAPEKFDILKDQLINSGIATPDILKGVVPLILEKAVLEPTFGPLCARLCSDLNEKLPPFPSDEPGGREITFKRILLDNCQEAFESANQMMAETRQMTAPEQEMKRRDIERIDKLRFIGNVRFIGELLNQKMIPEQIVPHIVQVLLEHDSKTCPAEENVEAFCQFYKTIGKQLDESPNSQRIDDICYNGLLKLLRNTLLAPQLRSMADRVLELWANKWG</sequence>
<dbReference type="SUPFAM" id="SSF48371">
    <property type="entry name" value="ARM repeat"/>
    <property type="match status" value="1"/>
</dbReference>
<feature type="domain" description="Jacalin-type lectin" evidence="4">
    <location>
        <begin position="10"/>
        <end position="154"/>
    </location>
</feature>
<dbReference type="FunFam" id="2.100.10.30:FF:000001">
    <property type="entry name" value="Jacalin-related lectin 33"/>
    <property type="match status" value="1"/>
</dbReference>
<dbReference type="SUPFAM" id="SSF51101">
    <property type="entry name" value="Mannose-binding lectins"/>
    <property type="match status" value="1"/>
</dbReference>
<keyword evidence="2" id="KW-0430">Lectin</keyword>
<dbReference type="InterPro" id="IPR003890">
    <property type="entry name" value="MIF4G-like_typ-3"/>
</dbReference>
<name>A0A5B7B3R1_DAVIN</name>
<protein>
    <submittedName>
        <fullName evidence="5">Putative eukaryotic translation initiation factor isoform 4G-1-like</fullName>
    </submittedName>
</protein>
<dbReference type="GO" id="GO:0016281">
    <property type="term" value="C:eukaryotic translation initiation factor 4F complex"/>
    <property type="evidence" value="ECO:0007669"/>
    <property type="project" value="TreeGrafter"/>
</dbReference>
<evidence type="ECO:0000259" key="4">
    <source>
        <dbReference type="PROSITE" id="PS51752"/>
    </source>
</evidence>
<dbReference type="SMART" id="SM00915">
    <property type="entry name" value="Jacalin"/>
    <property type="match status" value="1"/>
</dbReference>
<keyword evidence="5" id="KW-0396">Initiation factor</keyword>
<dbReference type="CDD" id="cd09612">
    <property type="entry name" value="Jacalin"/>
    <property type="match status" value="1"/>
</dbReference>
<dbReference type="SMART" id="SM00543">
    <property type="entry name" value="MIF4G"/>
    <property type="match status" value="1"/>
</dbReference>
<gene>
    <name evidence="5" type="ORF">Din_032978</name>
</gene>
<proteinExistence type="inferred from homology"/>
<feature type="region of interest" description="Disordered" evidence="3">
    <location>
        <begin position="191"/>
        <end position="210"/>
    </location>
</feature>
<evidence type="ECO:0000256" key="2">
    <source>
        <dbReference type="ARBA" id="ARBA00022734"/>
    </source>
</evidence>
<dbReference type="Gene3D" id="1.25.40.180">
    <property type="match status" value="1"/>
</dbReference>
<dbReference type="GO" id="GO:0030246">
    <property type="term" value="F:carbohydrate binding"/>
    <property type="evidence" value="ECO:0007669"/>
    <property type="project" value="UniProtKB-KW"/>
</dbReference>
<dbReference type="Pfam" id="PF01419">
    <property type="entry name" value="Jacalin"/>
    <property type="match status" value="1"/>
</dbReference>
<dbReference type="PANTHER" id="PTHR23253:SF53">
    <property type="entry name" value="EUKARYOTIC TRANSLATION INITIATION FACTOR ISOFORM 4G-1"/>
    <property type="match status" value="1"/>
</dbReference>
<keyword evidence="5" id="KW-0648">Protein biosynthesis</keyword>
<feature type="compositionally biased region" description="Basic and acidic residues" evidence="3">
    <location>
        <begin position="191"/>
        <end position="200"/>
    </location>
</feature>
<organism evidence="5">
    <name type="scientific">Davidia involucrata</name>
    <name type="common">Dove tree</name>
    <dbReference type="NCBI Taxonomy" id="16924"/>
    <lineage>
        <taxon>Eukaryota</taxon>
        <taxon>Viridiplantae</taxon>
        <taxon>Streptophyta</taxon>
        <taxon>Embryophyta</taxon>
        <taxon>Tracheophyta</taxon>
        <taxon>Spermatophyta</taxon>
        <taxon>Magnoliopsida</taxon>
        <taxon>eudicotyledons</taxon>
        <taxon>Gunneridae</taxon>
        <taxon>Pentapetalae</taxon>
        <taxon>asterids</taxon>
        <taxon>Cornales</taxon>
        <taxon>Nyssaceae</taxon>
        <taxon>Davidia</taxon>
    </lineage>
</organism>
<evidence type="ECO:0000256" key="3">
    <source>
        <dbReference type="SAM" id="MobiDB-lite"/>
    </source>
</evidence>
<dbReference type="InterPro" id="IPR036404">
    <property type="entry name" value="Jacalin-like_lectin_dom_sf"/>
</dbReference>
<dbReference type="PROSITE" id="PS51752">
    <property type="entry name" value="JACALIN_LECTIN"/>
    <property type="match status" value="1"/>
</dbReference>
<dbReference type="EMBL" id="GHES01032978">
    <property type="protein sequence ID" value="MPA63537.1"/>
    <property type="molecule type" value="Transcribed_RNA"/>
</dbReference>
<dbReference type="AlphaFoldDB" id="A0A5B7B3R1"/>
<dbReference type="InterPro" id="IPR016024">
    <property type="entry name" value="ARM-type_fold"/>
</dbReference>
<accession>A0A5B7B3R1</accession>
<dbReference type="PANTHER" id="PTHR23253">
    <property type="entry name" value="EUKARYOTIC TRANSLATION INITIATION FACTOR 4 GAMMA"/>
    <property type="match status" value="1"/>
</dbReference>